<evidence type="ECO:0000313" key="1">
    <source>
        <dbReference type="EMBL" id="KAA9339375.1"/>
    </source>
</evidence>
<name>A0A7L4ZTZ7_9BACT</name>
<dbReference type="InterPro" id="IPR039329">
    <property type="entry name" value="SIAE"/>
</dbReference>
<keyword evidence="2" id="KW-1185">Reference proteome</keyword>
<dbReference type="EMBL" id="VTWU01000001">
    <property type="protein sequence ID" value="KAA9339375.1"/>
    <property type="molecule type" value="Genomic_DNA"/>
</dbReference>
<dbReference type="AlphaFoldDB" id="A0A7L4ZTZ7"/>
<gene>
    <name evidence="1" type="ORF">F0P96_01790</name>
</gene>
<organism evidence="1 2">
    <name type="scientific">Hymenobacter busanensis</name>
    <dbReference type="NCBI Taxonomy" id="2607656"/>
    <lineage>
        <taxon>Bacteria</taxon>
        <taxon>Pseudomonadati</taxon>
        <taxon>Bacteroidota</taxon>
        <taxon>Cytophagia</taxon>
        <taxon>Cytophagales</taxon>
        <taxon>Hymenobacteraceae</taxon>
        <taxon>Hymenobacter</taxon>
    </lineage>
</organism>
<accession>A0A7L4ZTZ7</accession>
<dbReference type="Gene3D" id="3.40.50.1110">
    <property type="entry name" value="SGNH hydrolase"/>
    <property type="match status" value="2"/>
</dbReference>
<dbReference type="GO" id="GO:0001681">
    <property type="term" value="F:sialate O-acetylesterase activity"/>
    <property type="evidence" value="ECO:0007669"/>
    <property type="project" value="InterPro"/>
</dbReference>
<dbReference type="InterPro" id="IPR005181">
    <property type="entry name" value="SASA"/>
</dbReference>
<protein>
    <submittedName>
        <fullName evidence="1">9-O-acetylesterase</fullName>
    </submittedName>
</protein>
<dbReference type="SUPFAM" id="SSF49785">
    <property type="entry name" value="Galactose-binding domain-like"/>
    <property type="match status" value="1"/>
</dbReference>
<evidence type="ECO:0000313" key="2">
    <source>
        <dbReference type="Proteomes" id="UP000326380"/>
    </source>
</evidence>
<dbReference type="GO" id="GO:0005975">
    <property type="term" value="P:carbohydrate metabolic process"/>
    <property type="evidence" value="ECO:0007669"/>
    <property type="project" value="TreeGrafter"/>
</dbReference>
<dbReference type="PANTHER" id="PTHR22901:SF0">
    <property type="entry name" value="SIALATE O-ACETYLESTERASE"/>
    <property type="match status" value="1"/>
</dbReference>
<dbReference type="InterPro" id="IPR008979">
    <property type="entry name" value="Galactose-bd-like_sf"/>
</dbReference>
<comment type="caution">
    <text evidence="1">The sequence shown here is derived from an EMBL/GenBank/DDBJ whole genome shotgun (WGS) entry which is preliminary data.</text>
</comment>
<dbReference type="Gene3D" id="2.60.120.260">
    <property type="entry name" value="Galactose-binding domain-like"/>
    <property type="match status" value="1"/>
</dbReference>
<dbReference type="Pfam" id="PF03629">
    <property type="entry name" value="SASA"/>
    <property type="match status" value="1"/>
</dbReference>
<sequence>MCGPANSRLAAGFRAWRSVIGWVGLLLTVLGSNRAAATVRLPALVGSHMVLQRDAPLPIWGWADAGEPVTVTFRGQRYNTAAAANGRWQVSLPGTPAGGPYTLTISGQNTLELTDVLVGDVWLASGQSNMEWALRNTAPAPEQAVAQATYPNIRLFRVDRASSLQRQTDVRGPGWQVCSPASATDFSAVAYYFGRALHTRYRVPIGLVASCWGGTPAEAWMSYSSLRAFPEFRPRVDAFEQTTLDVAAFEQAEKQRFAQWQALLEWTTTDSLSAEGQWLQPNRPPTAEPTLAVPALWETTPALARYDGILWLRRTFNLPATAAGQPATLSLGPIDDADVTWLNGRRIGRSVGYDVPRLYSLPAGLLRAGVNEVVVRVADWGGGGGLWGKPTDVYLETAGTRTSLAGDWNYRLGRPVTPIPLLLSQEAAHSPGALFNAMIAPLVPFALKGVIWYQGESNAGQPTQYRTLFPALIQDWRRQWNYTLPFLFVQLPNFGSDLPQPADYAWAELRDAQAQALKLPRTGMAVTIDLGDSLDIHPRNKLPVGERLALLARRLVYGEASVVASGPTLASWSVQGSAVHLTFTNTGSGLEVRAPGKAVRGFAVAGPNRRFYWAEAQVLGNKVVLHCPQVAKPVAVRYNWGNSPRGRLYNKEGLPAAPFRTDTWLATKQ</sequence>
<dbReference type="Gene3D" id="2.60.40.10">
    <property type="entry name" value="Immunoglobulins"/>
    <property type="match status" value="1"/>
</dbReference>
<reference evidence="1 2" key="1">
    <citation type="submission" date="2019-09" db="EMBL/GenBank/DDBJ databases">
        <title>Genome sequence of Hymenobacter sp. M3.</title>
        <authorList>
            <person name="Srinivasan S."/>
        </authorList>
    </citation>
    <scope>NUCLEOTIDE SEQUENCE [LARGE SCALE GENOMIC DNA]</scope>
    <source>
        <strain evidence="1 2">M3</strain>
    </source>
</reference>
<dbReference type="PANTHER" id="PTHR22901">
    <property type="entry name" value="SIALATE O-ACETYLESTERASE"/>
    <property type="match status" value="1"/>
</dbReference>
<proteinExistence type="predicted"/>
<dbReference type="InterPro" id="IPR036514">
    <property type="entry name" value="SGNH_hydro_sf"/>
</dbReference>
<dbReference type="Proteomes" id="UP000326380">
    <property type="component" value="Unassembled WGS sequence"/>
</dbReference>
<dbReference type="InterPro" id="IPR013783">
    <property type="entry name" value="Ig-like_fold"/>
</dbReference>
<dbReference type="RefSeq" id="WP_151077023.1">
    <property type="nucleotide sequence ID" value="NZ_CP047647.1"/>
</dbReference>
<dbReference type="SUPFAM" id="SSF52266">
    <property type="entry name" value="SGNH hydrolase"/>
    <property type="match status" value="1"/>
</dbReference>